<keyword evidence="3" id="KW-1185">Reference proteome</keyword>
<reference evidence="2" key="2">
    <citation type="submission" date="2015-06" db="UniProtKB">
        <authorList>
            <consortium name="EnsemblPlants"/>
        </authorList>
    </citation>
    <scope>IDENTIFICATION</scope>
    <source>
        <strain evidence="2">DM1-3 516 R44</strain>
    </source>
</reference>
<dbReference type="HOGENOM" id="CLU_1417407_0_0_1"/>
<name>M1DXZ9_SOLTU</name>
<feature type="region of interest" description="Disordered" evidence="1">
    <location>
        <begin position="102"/>
        <end position="165"/>
    </location>
</feature>
<proteinExistence type="predicted"/>
<dbReference type="AlphaFoldDB" id="M1DXZ9"/>
<protein>
    <submittedName>
        <fullName evidence="2">Uncharacterized protein</fullName>
    </submittedName>
</protein>
<evidence type="ECO:0000256" key="1">
    <source>
        <dbReference type="SAM" id="MobiDB-lite"/>
    </source>
</evidence>
<evidence type="ECO:0000313" key="2">
    <source>
        <dbReference type="EnsemblPlants" id="PGSC0003DMT400096229"/>
    </source>
</evidence>
<dbReference type="EnsemblPlants" id="PGSC0003DMT400096229">
    <property type="protein sequence ID" value="PGSC0003DMT400096229"/>
    <property type="gene ID" value="PGSC0003DMG400045800"/>
</dbReference>
<accession>M1DXZ9</accession>
<dbReference type="Gramene" id="PGSC0003DMT400096229">
    <property type="protein sequence ID" value="PGSC0003DMT400096229"/>
    <property type="gene ID" value="PGSC0003DMG400045800"/>
</dbReference>
<sequence length="192" mass="21314">MDHKIRNCFPVARNKVDNHRRDQTYHSSGPSGGWKQDRFYALQTRQDHEGFPDVAIRNSFADPVGGLPILLFNHRVVFVQGLACWNFWRAEEPLVRSLLGQSTRRSRGGEGRHAKRVGELAPSSPFGLASWPNGAATRRAQEPMGGSPNPLVDQTAPSPKSPSRKKASLTYLASLGPFLHPRLLPCSIKVLK</sequence>
<reference evidence="3" key="1">
    <citation type="journal article" date="2011" name="Nature">
        <title>Genome sequence and analysis of the tuber crop potato.</title>
        <authorList>
            <consortium name="The Potato Genome Sequencing Consortium"/>
        </authorList>
    </citation>
    <scope>NUCLEOTIDE SEQUENCE [LARGE SCALE GENOMIC DNA]</scope>
    <source>
        <strain evidence="3">cv. DM1-3 516 R44</strain>
    </source>
</reference>
<feature type="compositionally biased region" description="Basic and acidic residues" evidence="1">
    <location>
        <begin position="107"/>
        <end position="118"/>
    </location>
</feature>
<dbReference type="Proteomes" id="UP000011115">
    <property type="component" value="Unassembled WGS sequence"/>
</dbReference>
<organism evidence="2 3">
    <name type="scientific">Solanum tuberosum</name>
    <name type="common">Potato</name>
    <dbReference type="NCBI Taxonomy" id="4113"/>
    <lineage>
        <taxon>Eukaryota</taxon>
        <taxon>Viridiplantae</taxon>
        <taxon>Streptophyta</taxon>
        <taxon>Embryophyta</taxon>
        <taxon>Tracheophyta</taxon>
        <taxon>Spermatophyta</taxon>
        <taxon>Magnoliopsida</taxon>
        <taxon>eudicotyledons</taxon>
        <taxon>Gunneridae</taxon>
        <taxon>Pentapetalae</taxon>
        <taxon>asterids</taxon>
        <taxon>lamiids</taxon>
        <taxon>Solanales</taxon>
        <taxon>Solanaceae</taxon>
        <taxon>Solanoideae</taxon>
        <taxon>Solaneae</taxon>
        <taxon>Solanum</taxon>
    </lineage>
</organism>
<dbReference type="InParanoid" id="M1DXZ9"/>
<dbReference type="PaxDb" id="4113-PGSC0003DMT400096229"/>
<evidence type="ECO:0000313" key="3">
    <source>
        <dbReference type="Proteomes" id="UP000011115"/>
    </source>
</evidence>